<proteinExistence type="predicted"/>
<reference evidence="1 2" key="1">
    <citation type="journal article" date="2019" name="Genome Biol. Evol.">
        <title>Insights into the evolution of the New World diploid cottons (Gossypium, subgenus Houzingenia) based on genome sequencing.</title>
        <authorList>
            <person name="Grover C.E."/>
            <person name="Arick M.A. 2nd"/>
            <person name="Thrash A."/>
            <person name="Conover J.L."/>
            <person name="Sanders W.S."/>
            <person name="Peterson D.G."/>
            <person name="Frelichowski J.E."/>
            <person name="Scheffler J.A."/>
            <person name="Scheffler B.E."/>
            <person name="Wendel J.F."/>
        </authorList>
    </citation>
    <scope>NUCLEOTIDE SEQUENCE [LARGE SCALE GENOMIC DNA]</scope>
    <source>
        <strain evidence="1">27</strain>
        <tissue evidence="1">Leaf</tissue>
    </source>
</reference>
<comment type="caution">
    <text evidence="1">The sequence shown here is derived from an EMBL/GenBank/DDBJ whole genome shotgun (WGS) entry which is preliminary data.</text>
</comment>
<evidence type="ECO:0000313" key="2">
    <source>
        <dbReference type="Proteomes" id="UP000593561"/>
    </source>
</evidence>
<name>A0A7J8T7I6_GOSDV</name>
<organism evidence="1 2">
    <name type="scientific">Gossypium davidsonii</name>
    <name type="common">Davidson's cotton</name>
    <name type="synonym">Gossypium klotzschianum subsp. davidsonii</name>
    <dbReference type="NCBI Taxonomy" id="34287"/>
    <lineage>
        <taxon>Eukaryota</taxon>
        <taxon>Viridiplantae</taxon>
        <taxon>Streptophyta</taxon>
        <taxon>Embryophyta</taxon>
        <taxon>Tracheophyta</taxon>
        <taxon>Spermatophyta</taxon>
        <taxon>Magnoliopsida</taxon>
        <taxon>eudicotyledons</taxon>
        <taxon>Gunneridae</taxon>
        <taxon>Pentapetalae</taxon>
        <taxon>rosids</taxon>
        <taxon>malvids</taxon>
        <taxon>Malvales</taxon>
        <taxon>Malvaceae</taxon>
        <taxon>Malvoideae</taxon>
        <taxon>Gossypium</taxon>
    </lineage>
</organism>
<gene>
    <name evidence="1" type="ORF">Godav_025450</name>
</gene>
<keyword evidence="2" id="KW-1185">Reference proteome</keyword>
<feature type="non-terminal residue" evidence="1">
    <location>
        <position position="1"/>
    </location>
</feature>
<evidence type="ECO:0000313" key="1">
    <source>
        <dbReference type="EMBL" id="MBA0634153.1"/>
    </source>
</evidence>
<accession>A0A7J8T7I6</accession>
<dbReference type="Proteomes" id="UP000593561">
    <property type="component" value="Unassembled WGS sequence"/>
</dbReference>
<protein>
    <submittedName>
        <fullName evidence="1">Uncharacterized protein</fullName>
    </submittedName>
</protein>
<dbReference type="EMBL" id="JABFAC010237145">
    <property type="protein sequence ID" value="MBA0634153.1"/>
    <property type="molecule type" value="Genomic_DNA"/>
</dbReference>
<dbReference type="AlphaFoldDB" id="A0A7J8T7I6"/>
<sequence length="92" mass="10353">TAANQSTNNLPYAYTLTQTLNGDKPFINVNGIDLEVLDSIYSDAILISNPVTYINCDKASVSVDLLGTPFFFSSDTNYFESVRFWKFGYYLK</sequence>